<gene>
    <name evidence="1" type="ORF">SETIT_7G113600v2</name>
</gene>
<sequence length="126" mass="14014">MSFQSVVGKAAYPPTCCERFRPHSIITRGEAAATAEMLDWRSRRAYPFRVFVWLSSFVSHCSNSMSIFSYSMATYPPALPSLTTDRDVPRHGSSDLDLESESPLEIWMQADASAAAARCQPCCQNP</sequence>
<dbReference type="AlphaFoldDB" id="A0A368RUK6"/>
<dbReference type="EMBL" id="CM003534">
    <property type="protein sequence ID" value="RCV33821.1"/>
    <property type="molecule type" value="Genomic_DNA"/>
</dbReference>
<name>A0A368RUK6_SETIT</name>
<evidence type="ECO:0000313" key="1">
    <source>
        <dbReference type="EMBL" id="RCV33821.1"/>
    </source>
</evidence>
<proteinExistence type="predicted"/>
<reference evidence="1" key="1">
    <citation type="journal article" date="2012" name="Nat. Biotechnol.">
        <title>Reference genome sequence of the model plant Setaria.</title>
        <authorList>
            <person name="Bennetzen J.L."/>
            <person name="Schmutz J."/>
            <person name="Wang H."/>
            <person name="Percifield R."/>
            <person name="Hawkins J."/>
            <person name="Pontaroli A.C."/>
            <person name="Estep M."/>
            <person name="Feng L."/>
            <person name="Vaughn J.N."/>
            <person name="Grimwood J."/>
            <person name="Jenkins J."/>
            <person name="Barry K."/>
            <person name="Lindquist E."/>
            <person name="Hellsten U."/>
            <person name="Deshpande S."/>
            <person name="Wang X."/>
            <person name="Wu X."/>
            <person name="Mitros T."/>
            <person name="Triplett J."/>
            <person name="Yang X."/>
            <person name="Ye C.Y."/>
            <person name="Mauro-Herrera M."/>
            <person name="Wang L."/>
            <person name="Li P."/>
            <person name="Sharma M."/>
            <person name="Sharma R."/>
            <person name="Ronald P.C."/>
            <person name="Panaud O."/>
            <person name="Kellogg E.A."/>
            <person name="Brutnell T.P."/>
            <person name="Doust A.N."/>
            <person name="Tuskan G.A."/>
            <person name="Rokhsar D."/>
            <person name="Devos K.M."/>
        </authorList>
    </citation>
    <scope>NUCLEOTIDE SEQUENCE [LARGE SCALE GENOMIC DNA]</scope>
    <source>
        <strain evidence="1">Yugu1</strain>
    </source>
</reference>
<accession>A0A368RUK6</accession>
<organism evidence="1">
    <name type="scientific">Setaria italica</name>
    <name type="common">Foxtail millet</name>
    <name type="synonym">Panicum italicum</name>
    <dbReference type="NCBI Taxonomy" id="4555"/>
    <lineage>
        <taxon>Eukaryota</taxon>
        <taxon>Viridiplantae</taxon>
        <taxon>Streptophyta</taxon>
        <taxon>Embryophyta</taxon>
        <taxon>Tracheophyta</taxon>
        <taxon>Spermatophyta</taxon>
        <taxon>Magnoliopsida</taxon>
        <taxon>Liliopsida</taxon>
        <taxon>Poales</taxon>
        <taxon>Poaceae</taxon>
        <taxon>PACMAD clade</taxon>
        <taxon>Panicoideae</taxon>
        <taxon>Panicodae</taxon>
        <taxon>Paniceae</taxon>
        <taxon>Cenchrinae</taxon>
        <taxon>Setaria</taxon>
    </lineage>
</organism>
<protein>
    <submittedName>
        <fullName evidence="1">Uncharacterized protein</fullName>
    </submittedName>
</protein>
<reference evidence="1" key="2">
    <citation type="submission" date="2015-07" db="EMBL/GenBank/DDBJ databases">
        <authorList>
            <person name="Noorani M."/>
        </authorList>
    </citation>
    <scope>NUCLEOTIDE SEQUENCE</scope>
    <source>
        <strain evidence="1">Yugu1</strain>
    </source>
</reference>